<feature type="domain" description="Metalloprotease TldD/E N-terminal" evidence="1">
    <location>
        <begin position="28"/>
        <end position="91"/>
    </location>
</feature>
<evidence type="ECO:0000259" key="1">
    <source>
        <dbReference type="Pfam" id="PF01523"/>
    </source>
</evidence>
<feature type="non-terminal residue" evidence="2">
    <location>
        <position position="180"/>
    </location>
</feature>
<dbReference type="Gene3D" id="3.30.2290.10">
    <property type="entry name" value="PmbA/TldD superfamily"/>
    <property type="match status" value="1"/>
</dbReference>
<proteinExistence type="predicted"/>
<comment type="caution">
    <text evidence="2">The sequence shown here is derived from an EMBL/GenBank/DDBJ whole genome shotgun (WGS) entry which is preliminary data.</text>
</comment>
<organism evidence="2">
    <name type="scientific">marine sediment metagenome</name>
    <dbReference type="NCBI Taxonomy" id="412755"/>
    <lineage>
        <taxon>unclassified sequences</taxon>
        <taxon>metagenomes</taxon>
        <taxon>ecological metagenomes</taxon>
    </lineage>
</organism>
<dbReference type="EMBL" id="BART01034763">
    <property type="protein sequence ID" value="GAH07472.1"/>
    <property type="molecule type" value="Genomic_DNA"/>
</dbReference>
<protein>
    <recommendedName>
        <fullName evidence="1">Metalloprotease TldD/E N-terminal domain-containing protein</fullName>
    </recommendedName>
</protein>
<dbReference type="InterPro" id="IPR002510">
    <property type="entry name" value="Metalloprtase-TldD/E_N"/>
</dbReference>
<dbReference type="GO" id="GO:0008237">
    <property type="term" value="F:metallopeptidase activity"/>
    <property type="evidence" value="ECO:0007669"/>
    <property type="project" value="InterPro"/>
</dbReference>
<dbReference type="Pfam" id="PF01523">
    <property type="entry name" value="PmbA_TldD_1st"/>
    <property type="match status" value="1"/>
</dbReference>
<dbReference type="InterPro" id="IPR035068">
    <property type="entry name" value="TldD/PmbA_N"/>
</dbReference>
<dbReference type="InterPro" id="IPR047657">
    <property type="entry name" value="PmbA"/>
</dbReference>
<dbReference type="GO" id="GO:0006508">
    <property type="term" value="P:proteolysis"/>
    <property type="evidence" value="ECO:0007669"/>
    <property type="project" value="InterPro"/>
</dbReference>
<dbReference type="InterPro" id="IPR036059">
    <property type="entry name" value="TldD/PmbA_sf"/>
</dbReference>
<dbReference type="AlphaFoldDB" id="X1CIJ7"/>
<evidence type="ECO:0000313" key="2">
    <source>
        <dbReference type="EMBL" id="GAH07472.1"/>
    </source>
</evidence>
<dbReference type="PANTHER" id="PTHR43421">
    <property type="entry name" value="METALLOPROTEASE PMBA"/>
    <property type="match status" value="1"/>
</dbReference>
<name>X1CIJ7_9ZZZZ</name>
<reference evidence="2" key="1">
    <citation type="journal article" date="2014" name="Front. Microbiol.">
        <title>High frequency of phylogenetically diverse reductive dehalogenase-homologous genes in deep subseafloor sedimentary metagenomes.</title>
        <authorList>
            <person name="Kawai M."/>
            <person name="Futagami T."/>
            <person name="Toyoda A."/>
            <person name="Takaki Y."/>
            <person name="Nishi S."/>
            <person name="Hori S."/>
            <person name="Arai W."/>
            <person name="Tsubouchi T."/>
            <person name="Morono Y."/>
            <person name="Uchiyama I."/>
            <person name="Ito T."/>
            <person name="Fujiyama A."/>
            <person name="Inagaki F."/>
            <person name="Takami H."/>
        </authorList>
    </citation>
    <scope>NUCLEOTIDE SEQUENCE</scope>
    <source>
        <strain evidence="2">Expedition CK06-06</strain>
    </source>
</reference>
<gene>
    <name evidence="2" type="ORF">S01H4_59309</name>
</gene>
<accession>X1CIJ7</accession>
<dbReference type="GO" id="GO:0005829">
    <property type="term" value="C:cytosol"/>
    <property type="evidence" value="ECO:0007669"/>
    <property type="project" value="TreeGrafter"/>
</dbReference>
<dbReference type="PANTHER" id="PTHR43421:SF1">
    <property type="entry name" value="METALLOPROTEASE PMBA"/>
    <property type="match status" value="1"/>
</dbReference>
<dbReference type="SUPFAM" id="SSF111283">
    <property type="entry name" value="Putative modulator of DNA gyrase, PmbA/TldD"/>
    <property type="match status" value="1"/>
</dbReference>
<sequence length="180" mass="20020">MGSDIDVHGLANLGLKLIEQKALDLKSAEIFFEKNKYISLDIEENSIKNSETGEDNGVSIRIINKKGALGFAFSNILTKKTITDICNIALKMMNVSTPDPDFHNLPHLYQSYPNVQGLFDKELKNLQIEDSVNYVNTLIEVCKQDKMTLSQSGGFMSNYSKTNIFNSNGLEVSARNTTCS</sequence>